<evidence type="ECO:0000259" key="3">
    <source>
        <dbReference type="PROSITE" id="PS50112"/>
    </source>
</evidence>
<dbReference type="PROSITE" id="PS50113">
    <property type="entry name" value="PAC"/>
    <property type="match status" value="2"/>
</dbReference>
<dbReference type="NCBIfam" id="TIGR00229">
    <property type="entry name" value="sensory_box"/>
    <property type="match status" value="2"/>
</dbReference>
<dbReference type="InterPro" id="IPR001610">
    <property type="entry name" value="PAC"/>
</dbReference>
<protein>
    <submittedName>
        <fullName evidence="5">PAS domain-containing methyl-accepting chemotaxis protein</fullName>
    </submittedName>
</protein>
<keyword evidence="1" id="KW-0807">Transducer</keyword>
<dbReference type="GO" id="GO:0006935">
    <property type="term" value="P:chemotaxis"/>
    <property type="evidence" value="ECO:0007669"/>
    <property type="project" value="UniProtKB-ARBA"/>
</dbReference>
<comment type="caution">
    <text evidence="5">The sequence shown here is derived from an EMBL/GenBank/DDBJ whole genome shotgun (WGS) entry which is preliminary data.</text>
</comment>
<dbReference type="Proteomes" id="UP000637061">
    <property type="component" value="Unassembled WGS sequence"/>
</dbReference>
<evidence type="ECO:0000259" key="2">
    <source>
        <dbReference type="PROSITE" id="PS50111"/>
    </source>
</evidence>
<dbReference type="Pfam" id="PF00015">
    <property type="entry name" value="MCPsignal"/>
    <property type="match status" value="1"/>
</dbReference>
<dbReference type="SMART" id="SM00086">
    <property type="entry name" value="PAC"/>
    <property type="match status" value="2"/>
</dbReference>
<dbReference type="Gene3D" id="1.10.287.950">
    <property type="entry name" value="Methyl-accepting chemotaxis protein"/>
    <property type="match status" value="1"/>
</dbReference>
<dbReference type="SUPFAM" id="SSF55785">
    <property type="entry name" value="PYP-like sensor domain (PAS domain)"/>
    <property type="match status" value="2"/>
</dbReference>
<gene>
    <name evidence="5" type="ORF">JEU22_03575</name>
</gene>
<dbReference type="InterPro" id="IPR004089">
    <property type="entry name" value="MCPsignal_dom"/>
</dbReference>
<dbReference type="SUPFAM" id="SSF58104">
    <property type="entry name" value="Methyl-accepting chemotaxis protein (MCP) signaling domain"/>
    <property type="match status" value="1"/>
</dbReference>
<dbReference type="InterPro" id="IPR050903">
    <property type="entry name" value="Bact_Chemotaxis_MeTrfase"/>
</dbReference>
<dbReference type="GO" id="GO:0007165">
    <property type="term" value="P:signal transduction"/>
    <property type="evidence" value="ECO:0007669"/>
    <property type="project" value="UniProtKB-KW"/>
</dbReference>
<reference evidence="5" key="1">
    <citation type="submission" date="2020-12" db="EMBL/GenBank/DDBJ databases">
        <title>Enhanced detection system for hospital associated transmission using whole genome sequencing surveillance.</title>
        <authorList>
            <person name="Harrison L.H."/>
            <person name="Van Tyne D."/>
            <person name="Marsh J.W."/>
            <person name="Griffith M.P."/>
            <person name="Snyder D.J."/>
            <person name="Cooper V.S."/>
            <person name="Mustapha M."/>
        </authorList>
    </citation>
    <scope>NUCLEOTIDE SEQUENCE</scope>
    <source>
        <strain evidence="5">PSB00042</strain>
    </source>
</reference>
<feature type="domain" description="PAC" evidence="4">
    <location>
        <begin position="214"/>
        <end position="266"/>
    </location>
</feature>
<dbReference type="Gene3D" id="3.30.450.20">
    <property type="entry name" value="PAS domain"/>
    <property type="match status" value="2"/>
</dbReference>
<dbReference type="PROSITE" id="PS50111">
    <property type="entry name" value="CHEMOTAXIS_TRANSDUC_2"/>
    <property type="match status" value="1"/>
</dbReference>
<feature type="domain" description="PAC" evidence="4">
    <location>
        <begin position="92"/>
        <end position="144"/>
    </location>
</feature>
<dbReference type="AlphaFoldDB" id="A0A8I1JIH6"/>
<dbReference type="InterPro" id="IPR035965">
    <property type="entry name" value="PAS-like_dom_sf"/>
</dbReference>
<proteinExistence type="predicted"/>
<dbReference type="Pfam" id="PF08447">
    <property type="entry name" value="PAS_3"/>
    <property type="match status" value="2"/>
</dbReference>
<dbReference type="PANTHER" id="PTHR24422:SF10">
    <property type="entry name" value="CHEMOTAXIS PROTEIN METHYLTRANSFERASE 2"/>
    <property type="match status" value="1"/>
</dbReference>
<dbReference type="InterPro" id="IPR000700">
    <property type="entry name" value="PAS-assoc_C"/>
</dbReference>
<organism evidence="5 6">
    <name type="scientific">Pseudomonas putida</name>
    <name type="common">Arthrobacter siderocapsulatus</name>
    <dbReference type="NCBI Taxonomy" id="303"/>
    <lineage>
        <taxon>Bacteria</taxon>
        <taxon>Pseudomonadati</taxon>
        <taxon>Pseudomonadota</taxon>
        <taxon>Gammaproteobacteria</taxon>
        <taxon>Pseudomonadales</taxon>
        <taxon>Pseudomonadaceae</taxon>
        <taxon>Pseudomonas</taxon>
    </lineage>
</organism>
<dbReference type="GO" id="GO:0016020">
    <property type="term" value="C:membrane"/>
    <property type="evidence" value="ECO:0007669"/>
    <property type="project" value="InterPro"/>
</dbReference>
<dbReference type="InterPro" id="IPR000014">
    <property type="entry name" value="PAS"/>
</dbReference>
<evidence type="ECO:0000259" key="4">
    <source>
        <dbReference type="PROSITE" id="PS50113"/>
    </source>
</evidence>
<feature type="domain" description="Methyl-accepting transducer" evidence="2">
    <location>
        <begin position="266"/>
        <end position="441"/>
    </location>
</feature>
<accession>A0A8I1JIH6</accession>
<dbReference type="EMBL" id="JAEHTE010000002">
    <property type="protein sequence ID" value="MBI6882983.1"/>
    <property type="molecule type" value="Genomic_DNA"/>
</dbReference>
<sequence length="441" mass="47648">MFPFKSIHSSKKAREEQASALAFYSALSRSMAMIEFDINGYVLKANENFLRTMGYTSDALAGVHHRIFCEPGYAASSDYRDFWASLRAGNFESGRFNRISSAGSIIWLEASYSPVTDSSGKVVKIIKIAADITASVEDSLRKSGMITAISRSMAVIEFDLDGTVTRANDNFLKTMGYTEKEVIGKHHRIFCGREEAASPAYASFWESLRAGEFSSGQYKRYAKSGAVVWLRASYNPIFDASGAVSKVIKYASDVTDQINQHEAEGAAARLAYSTAVLTDDEALRGAQVVQRTSTVVKSIETELAKVSANILALNTESEKISSIVKTIKSIADQTNLLALNAAIEAARAGSHGRGFAVVADEVRSLASRTAQATAEIGHLVENNHSLAKQSAGNMMMSRDRVAEGVLLANEAGELIQQIHEGARRVVEAIGELSATLGPDQS</sequence>
<evidence type="ECO:0000313" key="6">
    <source>
        <dbReference type="Proteomes" id="UP000637061"/>
    </source>
</evidence>
<dbReference type="SMART" id="SM00283">
    <property type="entry name" value="MA"/>
    <property type="match status" value="1"/>
</dbReference>
<evidence type="ECO:0000313" key="5">
    <source>
        <dbReference type="EMBL" id="MBI6882983.1"/>
    </source>
</evidence>
<feature type="domain" description="PAS" evidence="3">
    <location>
        <begin position="155"/>
        <end position="185"/>
    </location>
</feature>
<dbReference type="InterPro" id="IPR013655">
    <property type="entry name" value="PAS_fold_3"/>
</dbReference>
<dbReference type="CDD" id="cd00130">
    <property type="entry name" value="PAS"/>
    <property type="match status" value="2"/>
</dbReference>
<evidence type="ECO:0000256" key="1">
    <source>
        <dbReference type="PROSITE-ProRule" id="PRU00284"/>
    </source>
</evidence>
<dbReference type="PANTHER" id="PTHR24422">
    <property type="entry name" value="CHEMOTAXIS PROTEIN METHYLTRANSFERASE"/>
    <property type="match status" value="1"/>
</dbReference>
<dbReference type="PROSITE" id="PS50112">
    <property type="entry name" value="PAS"/>
    <property type="match status" value="1"/>
</dbReference>
<name>A0A8I1JIH6_PSEPU</name>